<protein>
    <submittedName>
        <fullName evidence="1">MEI1 protein</fullName>
    </submittedName>
</protein>
<evidence type="ECO:0000313" key="2">
    <source>
        <dbReference type="Proteomes" id="UP000187203"/>
    </source>
</evidence>
<dbReference type="AlphaFoldDB" id="A0A1R3L071"/>
<accession>A0A1R3L071</accession>
<sequence length="60" mass="6757">MDGSISELVSSSAAEFLVEYKSWKEVMGVVTKGDARCDFFDWYDDPVCKKNKEIASSISR</sequence>
<dbReference type="OrthoDB" id="1739615at2759"/>
<reference evidence="2" key="1">
    <citation type="submission" date="2013-09" db="EMBL/GenBank/DDBJ databases">
        <title>Corchorus olitorius genome sequencing.</title>
        <authorList>
            <person name="Alam M."/>
            <person name="Haque M.S."/>
            <person name="Islam M.S."/>
            <person name="Emdad E.M."/>
            <person name="Islam M.M."/>
            <person name="Ahmed B."/>
            <person name="Halim A."/>
            <person name="Hossen Q.M.M."/>
            <person name="Hossain M.Z."/>
            <person name="Ahmed R."/>
            <person name="Khan M.M."/>
            <person name="Islam R."/>
            <person name="Rashid M.M."/>
            <person name="Khan S.A."/>
            <person name="Rahman M.S."/>
            <person name="Alam M."/>
            <person name="Yahiya A.S."/>
            <person name="Khan M.S."/>
            <person name="Azam M.S."/>
            <person name="Haque T."/>
            <person name="Lashkar M.Z.H."/>
            <person name="Akhand A.I."/>
            <person name="Morshed G."/>
            <person name="Roy S."/>
            <person name="Uddin K.S."/>
            <person name="Rabeya T."/>
            <person name="Hossain A.S."/>
            <person name="Chowdhury A."/>
            <person name="Snigdha A.R."/>
            <person name="Mortoza M.S."/>
            <person name="Matin S.A."/>
            <person name="Hoque S.M.E."/>
            <person name="Islam M.K."/>
            <person name="Roy D.K."/>
            <person name="Haider R."/>
            <person name="Moosa M.M."/>
            <person name="Elias S.M."/>
            <person name="Hasan A.M."/>
            <person name="Jahan S."/>
            <person name="Shafiuddin M."/>
            <person name="Mahmood N."/>
            <person name="Shommy N.S."/>
        </authorList>
    </citation>
    <scope>NUCLEOTIDE SEQUENCE [LARGE SCALE GENOMIC DNA]</scope>
    <source>
        <strain evidence="2">cv. O-4</strain>
    </source>
</reference>
<comment type="caution">
    <text evidence="1">The sequence shown here is derived from an EMBL/GenBank/DDBJ whole genome shotgun (WGS) entry which is preliminary data.</text>
</comment>
<organism evidence="1 2">
    <name type="scientific">Corchorus olitorius</name>
    <dbReference type="NCBI Taxonomy" id="93759"/>
    <lineage>
        <taxon>Eukaryota</taxon>
        <taxon>Viridiplantae</taxon>
        <taxon>Streptophyta</taxon>
        <taxon>Embryophyta</taxon>
        <taxon>Tracheophyta</taxon>
        <taxon>Spermatophyta</taxon>
        <taxon>Magnoliopsida</taxon>
        <taxon>eudicotyledons</taxon>
        <taxon>Gunneridae</taxon>
        <taxon>Pentapetalae</taxon>
        <taxon>rosids</taxon>
        <taxon>malvids</taxon>
        <taxon>Malvales</taxon>
        <taxon>Malvaceae</taxon>
        <taxon>Grewioideae</taxon>
        <taxon>Apeibeae</taxon>
        <taxon>Corchorus</taxon>
    </lineage>
</organism>
<dbReference type="Proteomes" id="UP000187203">
    <property type="component" value="Unassembled WGS sequence"/>
</dbReference>
<evidence type="ECO:0000313" key="1">
    <source>
        <dbReference type="EMBL" id="OMP12689.1"/>
    </source>
</evidence>
<gene>
    <name evidence="1" type="ORF">COLO4_02874</name>
</gene>
<dbReference type="EMBL" id="AWUE01007774">
    <property type="protein sequence ID" value="OMP12689.1"/>
    <property type="molecule type" value="Genomic_DNA"/>
</dbReference>
<keyword evidence="2" id="KW-1185">Reference proteome</keyword>
<name>A0A1R3L071_9ROSI</name>
<proteinExistence type="predicted"/>